<dbReference type="AlphaFoldDB" id="A0A3S4VGP8"/>
<keyword evidence="6" id="KW-0474">Menaquinone biosynthesis</keyword>
<proteinExistence type="inferred from homology"/>
<dbReference type="EC" id="2.2.1.9" evidence="6"/>
<keyword evidence="5 6" id="KW-0464">Manganese</keyword>
<dbReference type="Pfam" id="PF02776">
    <property type="entry name" value="TPP_enzyme_N"/>
    <property type="match status" value="1"/>
</dbReference>
<keyword evidence="1 6" id="KW-0808">Transferase</keyword>
<dbReference type="PANTHER" id="PTHR42916">
    <property type="entry name" value="2-SUCCINYL-5-ENOLPYRUVYL-6-HYDROXY-3-CYCLOHEXENE-1-CARBOXYLATE SYNTHASE"/>
    <property type="match status" value="1"/>
</dbReference>
<dbReference type="GO" id="GO:0030145">
    <property type="term" value="F:manganese ion binding"/>
    <property type="evidence" value="ECO:0007669"/>
    <property type="project" value="UniProtKB-UniRule"/>
</dbReference>
<dbReference type="UniPathway" id="UPA01057">
    <property type="reaction ID" value="UER00164"/>
</dbReference>
<name>A0A3S4VGP8_9ACTO</name>
<evidence type="ECO:0000313" key="9">
    <source>
        <dbReference type="EMBL" id="VEI13693.1"/>
    </source>
</evidence>
<dbReference type="InterPro" id="IPR011766">
    <property type="entry name" value="TPP_enzyme_TPP-bd"/>
</dbReference>
<dbReference type="Gene3D" id="3.40.50.1220">
    <property type="entry name" value="TPP-binding domain"/>
    <property type="match status" value="1"/>
</dbReference>
<dbReference type="Gene3D" id="3.40.50.970">
    <property type="match status" value="2"/>
</dbReference>
<sequence>MNSEQLARAVVAELVKAGVTTFVLCPGSRSAPLAYALRDAATAGVVELHVETDERVAGFVALGSGIAGSPAAVVTTSGSAVANLHPAVEEAAYAGVPMVVLAADRPHEMRGVRASQTADHRGVLEASVRFVAEIPAGVLSVRGQVRKAVHKATGCEPGPVLINVAFRDPLMPSTPWEDPLGDCTEEVPQAGRRPVVIAGPATQAGSAAPTKSVPQNMPILAEPTSPLRGAPTSVNPLLLRSPLRDQIDTAIVVGHPTLSREVTALLADPKVTVYAVDEPAGYTDVAGTAWVVDDVGDFPTQPGWVDQWLDASQRVEEAIEHELALSDELTYPAIARIINAAPVPTQLAASSIIREVNLYGGKPGGPRFANRGLAGIDGTMSTALGLAIALGEPVRVVVGDLAFVHDAGALIRGVENKVAGLDVVVVDDHGGSLFATLEYGKGDEQAYDQLFRTERGIDVQAYAKAVGAKYVRATTASELAQLVANMPSDCVRIVHVDLGRTSMSAERGRRAQFAQTVTSVAYELEPRGKNDGES</sequence>
<keyword evidence="3 6" id="KW-0460">Magnesium</keyword>
<dbReference type="GO" id="GO:0030976">
    <property type="term" value="F:thiamine pyrophosphate binding"/>
    <property type="evidence" value="ECO:0007669"/>
    <property type="project" value="UniProtKB-UniRule"/>
</dbReference>
<reference evidence="9 10" key="1">
    <citation type="submission" date="2018-12" db="EMBL/GenBank/DDBJ databases">
        <authorList>
            <consortium name="Pathogen Informatics"/>
        </authorList>
    </citation>
    <scope>NUCLEOTIDE SEQUENCE [LARGE SCALE GENOMIC DNA]</scope>
    <source>
        <strain evidence="9 10">NCTC13354</strain>
    </source>
</reference>
<evidence type="ECO:0000256" key="3">
    <source>
        <dbReference type="ARBA" id="ARBA00022842"/>
    </source>
</evidence>
<comment type="cofactor">
    <cofactor evidence="6">
        <name>Mg(2+)</name>
        <dbReference type="ChEBI" id="CHEBI:18420"/>
    </cofactor>
    <cofactor evidence="6">
        <name>Mn(2+)</name>
        <dbReference type="ChEBI" id="CHEBI:29035"/>
    </cofactor>
</comment>
<dbReference type="SUPFAM" id="SSF52518">
    <property type="entry name" value="Thiamin diphosphate-binding fold (THDP-binding)"/>
    <property type="match status" value="2"/>
</dbReference>
<evidence type="ECO:0000256" key="2">
    <source>
        <dbReference type="ARBA" id="ARBA00022723"/>
    </source>
</evidence>
<dbReference type="GO" id="GO:0000287">
    <property type="term" value="F:magnesium ion binding"/>
    <property type="evidence" value="ECO:0007669"/>
    <property type="project" value="UniProtKB-UniRule"/>
</dbReference>
<comment type="similarity">
    <text evidence="6">Belongs to the TPP enzyme family. MenD subfamily.</text>
</comment>
<evidence type="ECO:0000259" key="7">
    <source>
        <dbReference type="Pfam" id="PF02775"/>
    </source>
</evidence>
<dbReference type="PIRSF" id="PIRSF004983">
    <property type="entry name" value="MenD"/>
    <property type="match status" value="1"/>
</dbReference>
<dbReference type="Pfam" id="PF02775">
    <property type="entry name" value="TPP_enzyme_C"/>
    <property type="match status" value="1"/>
</dbReference>
<comment type="subunit">
    <text evidence="6">Homodimer.</text>
</comment>
<evidence type="ECO:0000256" key="4">
    <source>
        <dbReference type="ARBA" id="ARBA00023052"/>
    </source>
</evidence>
<accession>A0A3S4VGP8</accession>
<feature type="domain" description="Thiamine pyrophosphate enzyme TPP-binding" evidence="7">
    <location>
        <begin position="371"/>
        <end position="486"/>
    </location>
</feature>
<dbReference type="EMBL" id="LR134476">
    <property type="protein sequence ID" value="VEI13693.1"/>
    <property type="molecule type" value="Genomic_DNA"/>
</dbReference>
<dbReference type="InterPro" id="IPR012001">
    <property type="entry name" value="Thiamin_PyroP_enz_TPP-bd_dom"/>
</dbReference>
<evidence type="ECO:0000313" key="10">
    <source>
        <dbReference type="Proteomes" id="UP000269542"/>
    </source>
</evidence>
<evidence type="ECO:0000256" key="1">
    <source>
        <dbReference type="ARBA" id="ARBA00022679"/>
    </source>
</evidence>
<dbReference type="GO" id="GO:0009234">
    <property type="term" value="P:menaquinone biosynthetic process"/>
    <property type="evidence" value="ECO:0007669"/>
    <property type="project" value="UniProtKB-UniRule"/>
</dbReference>
<evidence type="ECO:0000256" key="5">
    <source>
        <dbReference type="ARBA" id="ARBA00023211"/>
    </source>
</evidence>
<keyword evidence="2 6" id="KW-0479">Metal-binding</keyword>
<dbReference type="NCBIfam" id="TIGR00173">
    <property type="entry name" value="menD"/>
    <property type="match status" value="1"/>
</dbReference>
<dbReference type="InterPro" id="IPR004433">
    <property type="entry name" value="MenaQ_synth_MenD"/>
</dbReference>
<protein>
    <recommendedName>
        <fullName evidence="6">2-succinyl-5-enolpyruvyl-6-hydroxy-3-cyclohexene-1-carboxylate synthase</fullName>
        <shortName evidence="6">SEPHCHC synthase</shortName>
        <ecNumber evidence="6">2.2.1.9</ecNumber>
    </recommendedName>
    <alternativeName>
        <fullName evidence="6">Menaquinone biosynthesis protein MenD</fullName>
    </alternativeName>
</protein>
<dbReference type="GO" id="GO:0070204">
    <property type="term" value="F:2-succinyl-5-enolpyruvyl-6-hydroxy-3-cyclohexene-1-carboxylic-acid synthase activity"/>
    <property type="evidence" value="ECO:0007669"/>
    <property type="project" value="UniProtKB-UniRule"/>
</dbReference>
<gene>
    <name evidence="6 9" type="primary">menD</name>
    <name evidence="9" type="ORF">NCTC13354_01414</name>
</gene>
<organism evidence="9 10">
    <name type="scientific">Trueperella bialowiezensis</name>
    <dbReference type="NCBI Taxonomy" id="312285"/>
    <lineage>
        <taxon>Bacteria</taxon>
        <taxon>Bacillati</taxon>
        <taxon>Actinomycetota</taxon>
        <taxon>Actinomycetes</taxon>
        <taxon>Actinomycetales</taxon>
        <taxon>Actinomycetaceae</taxon>
        <taxon>Trueperella</taxon>
    </lineage>
</organism>
<dbReference type="HAMAP" id="MF_01659">
    <property type="entry name" value="MenD"/>
    <property type="match status" value="1"/>
</dbReference>
<comment type="cofactor">
    <cofactor evidence="6">
        <name>thiamine diphosphate</name>
        <dbReference type="ChEBI" id="CHEBI:58937"/>
    </cofactor>
    <text evidence="6">Binds 1 thiamine pyrophosphate per subunit.</text>
</comment>
<dbReference type="RefSeq" id="WP_164712433.1">
    <property type="nucleotide sequence ID" value="NZ_LR134476.1"/>
</dbReference>
<comment type="function">
    <text evidence="6">Catalyzes the thiamine diphosphate-dependent decarboxylation of 2-oxoglutarate and the subsequent addition of the resulting succinic semialdehyde-thiamine pyrophosphate anion to isochorismate to yield 2-succinyl-5-enolpyruvyl-6-hydroxy-3-cyclohexene-1-carboxylate (SEPHCHC).</text>
</comment>
<comment type="catalytic activity">
    <reaction evidence="6">
        <text>isochorismate + 2-oxoglutarate + H(+) = 5-enolpyruvoyl-6-hydroxy-2-succinyl-cyclohex-3-ene-1-carboxylate + CO2</text>
        <dbReference type="Rhea" id="RHEA:25593"/>
        <dbReference type="ChEBI" id="CHEBI:15378"/>
        <dbReference type="ChEBI" id="CHEBI:16526"/>
        <dbReference type="ChEBI" id="CHEBI:16810"/>
        <dbReference type="ChEBI" id="CHEBI:29780"/>
        <dbReference type="ChEBI" id="CHEBI:58818"/>
        <dbReference type="EC" id="2.2.1.9"/>
    </reaction>
</comment>
<dbReference type="Proteomes" id="UP000269542">
    <property type="component" value="Chromosome"/>
</dbReference>
<keyword evidence="10" id="KW-1185">Reference proteome</keyword>
<comment type="pathway">
    <text evidence="6">Quinol/quinone metabolism; menaquinone biosynthesis.</text>
</comment>
<evidence type="ECO:0000259" key="8">
    <source>
        <dbReference type="Pfam" id="PF02776"/>
    </source>
</evidence>
<evidence type="ECO:0000256" key="6">
    <source>
        <dbReference type="HAMAP-Rule" id="MF_01659"/>
    </source>
</evidence>
<keyword evidence="4 6" id="KW-0786">Thiamine pyrophosphate</keyword>
<feature type="domain" description="Thiamine pyrophosphate enzyme N-terminal TPP-binding" evidence="8">
    <location>
        <begin position="6"/>
        <end position="118"/>
    </location>
</feature>
<dbReference type="KEGG" id="tbw:NCTC13354_01414"/>
<dbReference type="PANTHER" id="PTHR42916:SF1">
    <property type="entry name" value="PROTEIN PHYLLO, CHLOROPLASTIC"/>
    <property type="match status" value="1"/>
</dbReference>
<dbReference type="UniPathway" id="UPA00079"/>
<comment type="pathway">
    <text evidence="6">Quinol/quinone metabolism; 1,4-dihydroxy-2-naphthoate biosynthesis; 1,4-dihydroxy-2-naphthoate from chorismate: step 2/7.</text>
</comment>
<dbReference type="InterPro" id="IPR029061">
    <property type="entry name" value="THDP-binding"/>
</dbReference>